<keyword evidence="2 5" id="KW-0645">Protease</keyword>
<reference evidence="7 8" key="1">
    <citation type="submission" date="2013-02" db="EMBL/GenBank/DDBJ databases">
        <title>The Genome Sequence of Acinetobacter sp. NIPH 899.</title>
        <authorList>
            <consortium name="The Broad Institute Genome Sequencing Platform"/>
            <consortium name="The Broad Institute Genome Sequencing Center for Infectious Disease"/>
            <person name="Cerqueira G."/>
            <person name="Feldgarden M."/>
            <person name="Courvalin P."/>
            <person name="Perichon B."/>
            <person name="Grillot-Courvalin C."/>
            <person name="Clermont D."/>
            <person name="Rocha E."/>
            <person name="Yoon E.-J."/>
            <person name="Nemec A."/>
            <person name="Walker B."/>
            <person name="Young S.K."/>
            <person name="Zeng Q."/>
            <person name="Gargeya S."/>
            <person name="Fitzgerald M."/>
            <person name="Haas B."/>
            <person name="Abouelleil A."/>
            <person name="Alvarado L."/>
            <person name="Arachchi H.M."/>
            <person name="Berlin A.M."/>
            <person name="Chapman S.B."/>
            <person name="Dewar J."/>
            <person name="Goldberg J."/>
            <person name="Griggs A."/>
            <person name="Gujja S."/>
            <person name="Hansen M."/>
            <person name="Howarth C."/>
            <person name="Imamovic A."/>
            <person name="Larimer J."/>
            <person name="McCowan C."/>
            <person name="Murphy C."/>
            <person name="Neiman D."/>
            <person name="Pearson M."/>
            <person name="Priest M."/>
            <person name="Roberts A."/>
            <person name="Saif S."/>
            <person name="Shea T."/>
            <person name="Sisk P."/>
            <person name="Sykes S."/>
            <person name="Wortman J."/>
            <person name="Nusbaum C."/>
            <person name="Birren B."/>
        </authorList>
    </citation>
    <scope>NUCLEOTIDE SEQUENCE [LARGE SCALE GENOMIC DNA]</scope>
    <source>
        <strain evidence="7 8">NIPH 899</strain>
    </source>
</reference>
<dbReference type="SMART" id="SM00245">
    <property type="entry name" value="TSPc"/>
    <property type="match status" value="1"/>
</dbReference>
<evidence type="ECO:0000256" key="4">
    <source>
        <dbReference type="ARBA" id="ARBA00022825"/>
    </source>
</evidence>
<dbReference type="PANTHER" id="PTHR32060">
    <property type="entry name" value="TAIL-SPECIFIC PROTEASE"/>
    <property type="match status" value="1"/>
</dbReference>
<name>N8VJW6_9GAMM</name>
<feature type="domain" description="PDZ" evidence="6">
    <location>
        <begin position="265"/>
        <end position="342"/>
    </location>
</feature>
<evidence type="ECO:0000256" key="5">
    <source>
        <dbReference type="RuleBase" id="RU004404"/>
    </source>
</evidence>
<protein>
    <recommendedName>
        <fullName evidence="6">PDZ domain-containing protein</fullName>
    </recommendedName>
</protein>
<dbReference type="PATRIC" id="fig|1217710.3.peg.1145"/>
<dbReference type="CDD" id="cd07560">
    <property type="entry name" value="Peptidase_S41_CPP"/>
    <property type="match status" value="1"/>
</dbReference>
<keyword evidence="3 5" id="KW-0378">Hydrolase</keyword>
<dbReference type="AlphaFoldDB" id="N8VJW6"/>
<dbReference type="eggNOG" id="COG0793">
    <property type="taxonomic scope" value="Bacteria"/>
</dbReference>
<evidence type="ECO:0000259" key="6">
    <source>
        <dbReference type="PROSITE" id="PS50106"/>
    </source>
</evidence>
<dbReference type="GO" id="GO:0030288">
    <property type="term" value="C:outer membrane-bounded periplasmic space"/>
    <property type="evidence" value="ECO:0007669"/>
    <property type="project" value="TreeGrafter"/>
</dbReference>
<dbReference type="Gene3D" id="2.30.42.10">
    <property type="match status" value="1"/>
</dbReference>
<dbReference type="GO" id="GO:0008236">
    <property type="term" value="F:serine-type peptidase activity"/>
    <property type="evidence" value="ECO:0007669"/>
    <property type="project" value="UniProtKB-KW"/>
</dbReference>
<keyword evidence="4 5" id="KW-0720">Serine protease</keyword>
<evidence type="ECO:0000256" key="1">
    <source>
        <dbReference type="ARBA" id="ARBA00009179"/>
    </source>
</evidence>
<dbReference type="GO" id="GO:0006508">
    <property type="term" value="P:proteolysis"/>
    <property type="evidence" value="ECO:0007669"/>
    <property type="project" value="UniProtKB-KW"/>
</dbReference>
<sequence>MKFQTIACAVAIATGGLFFTHVVNDAIAADGKEVVSKAVLQPSQEQALVSRQLATLVDRQHYLNIRLDAQTSQRIFDFYIDSLDADHSLFLASEIEDYKKRYGATFGANLKAGNLSGPYEIHAQYRERLAQFYTFMLEELKKPQNLNQKNVYIETDREKAPFFKTQAEQRAHWSKMLVSQLINLTISKEEEQAKQNALKANPELANGQDLTGPEDLTPAQTLTKRYTRQLERLSRIKSDDVLDKTLNAMMLTYDPHSNYFPPVDAMELNRQTTLQLEGIGVSIRPERGNEDYTKIETIVEGGPASKSGQVKSGDRIVGVAQDGEQMVDVVGWPSNEIVGLIRGKRGTKVTLKLLGPGATMGQARNVSLVRDVIQEEDAGVRTRTVEIQRDGKKYQYGVIEIPSFYLNYRARRAGTDYRSVSEDTNKALKELAAKNVAGIIVDLRNNPGGSLEEVARMLGQVIKSGPVVQIRDGNGNVSVFEDDDGGAQTYAGPLAVMVNLASASASEIYSAAIQDYERGIVIGSTTTGKGTAQVQLDSLAHGQATLTQRKFYRVTGGSTQNKGVIPDIKLVDIYNEEFGERKAKNALEWDTIPTAPFKREGVVQKYVPELAKLSQQRVAQNPQFKYLEQRTAAMKKVEDQKRVVLDLEQRKAELLDIERKALEAENARRAATGLKPYPNWESYQASLDAMVEARAKMKAKERPALPEEEAFVLEAAHVLADYAQAQSKQ</sequence>
<evidence type="ECO:0000313" key="7">
    <source>
        <dbReference type="EMBL" id="ENU99850.1"/>
    </source>
</evidence>
<evidence type="ECO:0000256" key="2">
    <source>
        <dbReference type="ARBA" id="ARBA00022670"/>
    </source>
</evidence>
<dbReference type="Gene3D" id="3.30.750.44">
    <property type="match status" value="1"/>
</dbReference>
<dbReference type="PROSITE" id="PS50106">
    <property type="entry name" value="PDZ"/>
    <property type="match status" value="1"/>
</dbReference>
<dbReference type="Proteomes" id="UP000013070">
    <property type="component" value="Unassembled WGS sequence"/>
</dbReference>
<dbReference type="InterPro" id="IPR004447">
    <property type="entry name" value="Peptidase_S41A"/>
</dbReference>
<organism evidence="7 8">
    <name type="scientific">Acinetobacter variabilis</name>
    <dbReference type="NCBI Taxonomy" id="70346"/>
    <lineage>
        <taxon>Bacteria</taxon>
        <taxon>Pseudomonadati</taxon>
        <taxon>Pseudomonadota</taxon>
        <taxon>Gammaproteobacteria</taxon>
        <taxon>Moraxellales</taxon>
        <taxon>Moraxellaceae</taxon>
        <taxon>Acinetobacter</taxon>
    </lineage>
</organism>
<dbReference type="Pfam" id="PF17804">
    <property type="entry name" value="TSP_NTD"/>
    <property type="match status" value="1"/>
</dbReference>
<comment type="similarity">
    <text evidence="1 5">Belongs to the peptidase S41A family.</text>
</comment>
<dbReference type="CDD" id="cd06782">
    <property type="entry name" value="cpPDZ_CPP-like"/>
    <property type="match status" value="1"/>
</dbReference>
<accession>N8VJW6</accession>
<dbReference type="InterPro" id="IPR005151">
    <property type="entry name" value="Tail-specific_protease"/>
</dbReference>
<comment type="caution">
    <text evidence="7">The sequence shown here is derived from an EMBL/GenBank/DDBJ whole genome shotgun (WGS) entry which is preliminary data.</text>
</comment>
<dbReference type="InterPro" id="IPR040573">
    <property type="entry name" value="TSP_N"/>
</dbReference>
<dbReference type="InterPro" id="IPR020992">
    <property type="entry name" value="Tail_Prtase_C"/>
</dbReference>
<proteinExistence type="inferred from homology"/>
<dbReference type="HOGENOM" id="CLU_016199_1_0_6"/>
<gene>
    <name evidence="7" type="ORF">F969_01212</name>
</gene>
<evidence type="ECO:0000313" key="8">
    <source>
        <dbReference type="Proteomes" id="UP000013070"/>
    </source>
</evidence>
<evidence type="ECO:0000256" key="3">
    <source>
        <dbReference type="ARBA" id="ARBA00022801"/>
    </source>
</evidence>
<dbReference type="Pfam" id="PF11818">
    <property type="entry name" value="DUF3340"/>
    <property type="match status" value="1"/>
</dbReference>
<dbReference type="InterPro" id="IPR036034">
    <property type="entry name" value="PDZ_sf"/>
</dbReference>
<dbReference type="Pfam" id="PF03572">
    <property type="entry name" value="Peptidase_S41"/>
    <property type="match status" value="1"/>
</dbReference>
<dbReference type="SMART" id="SM00228">
    <property type="entry name" value="PDZ"/>
    <property type="match status" value="1"/>
</dbReference>
<dbReference type="GO" id="GO:0007165">
    <property type="term" value="P:signal transduction"/>
    <property type="evidence" value="ECO:0007669"/>
    <property type="project" value="TreeGrafter"/>
</dbReference>
<dbReference type="GO" id="GO:0004175">
    <property type="term" value="F:endopeptidase activity"/>
    <property type="evidence" value="ECO:0007669"/>
    <property type="project" value="TreeGrafter"/>
</dbReference>
<dbReference type="SUPFAM" id="SSF50156">
    <property type="entry name" value="PDZ domain-like"/>
    <property type="match status" value="1"/>
</dbReference>
<dbReference type="EMBL" id="APPE01000044">
    <property type="protein sequence ID" value="ENU99850.1"/>
    <property type="molecule type" value="Genomic_DNA"/>
</dbReference>
<dbReference type="RefSeq" id="WP_004782007.1">
    <property type="nucleotide sequence ID" value="NZ_DAINTC010000087.1"/>
</dbReference>
<dbReference type="Pfam" id="PF00595">
    <property type="entry name" value="PDZ"/>
    <property type="match status" value="1"/>
</dbReference>
<dbReference type="InterPro" id="IPR001478">
    <property type="entry name" value="PDZ"/>
</dbReference>
<dbReference type="Gene3D" id="3.90.226.10">
    <property type="entry name" value="2-enoyl-CoA Hydratase, Chain A, domain 1"/>
    <property type="match status" value="1"/>
</dbReference>
<keyword evidence="8" id="KW-1185">Reference proteome</keyword>
<dbReference type="InterPro" id="IPR029045">
    <property type="entry name" value="ClpP/crotonase-like_dom_sf"/>
</dbReference>
<dbReference type="PANTHER" id="PTHR32060:SF22">
    <property type="entry name" value="CARBOXYL-TERMINAL-PROCESSING PEPTIDASE 3, CHLOROPLASTIC"/>
    <property type="match status" value="1"/>
</dbReference>
<dbReference type="SUPFAM" id="SSF52096">
    <property type="entry name" value="ClpP/crotonase"/>
    <property type="match status" value="1"/>
</dbReference>
<dbReference type="NCBIfam" id="TIGR00225">
    <property type="entry name" value="prc"/>
    <property type="match status" value="1"/>
</dbReference>